<evidence type="ECO:0000256" key="1">
    <source>
        <dbReference type="SAM" id="MobiDB-lite"/>
    </source>
</evidence>
<protein>
    <submittedName>
        <fullName evidence="2">Uncharacterized protein</fullName>
    </submittedName>
</protein>
<dbReference type="AlphaFoldDB" id="A0ABD3CWX8"/>
<feature type="region of interest" description="Disordered" evidence="1">
    <location>
        <begin position="1"/>
        <end position="20"/>
    </location>
</feature>
<organism evidence="2 3">
    <name type="scientific">Castilleja foliolosa</name>
    <dbReference type="NCBI Taxonomy" id="1961234"/>
    <lineage>
        <taxon>Eukaryota</taxon>
        <taxon>Viridiplantae</taxon>
        <taxon>Streptophyta</taxon>
        <taxon>Embryophyta</taxon>
        <taxon>Tracheophyta</taxon>
        <taxon>Spermatophyta</taxon>
        <taxon>Magnoliopsida</taxon>
        <taxon>eudicotyledons</taxon>
        <taxon>Gunneridae</taxon>
        <taxon>Pentapetalae</taxon>
        <taxon>asterids</taxon>
        <taxon>lamiids</taxon>
        <taxon>Lamiales</taxon>
        <taxon>Orobanchaceae</taxon>
        <taxon>Pedicularideae</taxon>
        <taxon>Castillejinae</taxon>
        <taxon>Castilleja</taxon>
    </lineage>
</organism>
<comment type="caution">
    <text evidence="2">The sequence shown here is derived from an EMBL/GenBank/DDBJ whole genome shotgun (WGS) entry which is preliminary data.</text>
</comment>
<sequence>MMAEEIENGELVMTSSEHDKSAKEIDGCFVKCGDFLARCSTTRHILSSLKSGVTRIAVWEGEKDLTRT</sequence>
<accession>A0ABD3CWX8</accession>
<reference evidence="3" key="1">
    <citation type="journal article" date="2024" name="IScience">
        <title>Strigolactones Initiate the Formation of Haustorium-like Structures in Castilleja.</title>
        <authorList>
            <person name="Buerger M."/>
            <person name="Peterson D."/>
            <person name="Chory J."/>
        </authorList>
    </citation>
    <scope>NUCLEOTIDE SEQUENCE [LARGE SCALE GENOMIC DNA]</scope>
</reference>
<evidence type="ECO:0000313" key="2">
    <source>
        <dbReference type="EMBL" id="KAL3634094.1"/>
    </source>
</evidence>
<dbReference type="Proteomes" id="UP001632038">
    <property type="component" value="Unassembled WGS sequence"/>
</dbReference>
<keyword evidence="3" id="KW-1185">Reference proteome</keyword>
<gene>
    <name evidence="2" type="ORF">CASFOL_021148</name>
</gene>
<evidence type="ECO:0000313" key="3">
    <source>
        <dbReference type="Proteomes" id="UP001632038"/>
    </source>
</evidence>
<name>A0ABD3CWX8_9LAMI</name>
<proteinExistence type="predicted"/>
<dbReference type="EMBL" id="JAVIJP010000028">
    <property type="protein sequence ID" value="KAL3634094.1"/>
    <property type="molecule type" value="Genomic_DNA"/>
</dbReference>